<evidence type="ECO:0000313" key="3">
    <source>
        <dbReference type="Proteomes" id="UP000310016"/>
    </source>
</evidence>
<comment type="caution">
    <text evidence="2">The sequence shown here is derived from an EMBL/GenBank/DDBJ whole genome shotgun (WGS) entry which is preliminary data.</text>
</comment>
<proteinExistence type="predicted"/>
<sequence>MAITIEKVEAIAAKLRAMPPVENKKREISKQESIKLLTGEITAMRERGYTLEQIAALLTEDELQIGAPTLKSYLQRASSTSKHGSKQRSTKRKAASAATSPSSTPAAPAATSPAQSQPPALTIGERAAAALPQSTGNTTSAVAAITRPDRERI</sequence>
<name>A0A4U0PG40_9NEIS</name>
<reference evidence="2 3" key="1">
    <citation type="submission" date="2019-04" db="EMBL/GenBank/DDBJ databases">
        <title>Chitiniphilus eburnea sp. nov., a novel chitinolytic bacterium isolated from aquaculture sludge.</title>
        <authorList>
            <person name="Sheng M."/>
        </authorList>
    </citation>
    <scope>NUCLEOTIDE SEQUENCE [LARGE SCALE GENOMIC DNA]</scope>
    <source>
        <strain evidence="2 3">HX-2-15</strain>
    </source>
</reference>
<feature type="region of interest" description="Disordered" evidence="1">
    <location>
        <begin position="74"/>
        <end position="153"/>
    </location>
</feature>
<dbReference type="Proteomes" id="UP000310016">
    <property type="component" value="Unassembled WGS sequence"/>
</dbReference>
<keyword evidence="3" id="KW-1185">Reference proteome</keyword>
<evidence type="ECO:0000256" key="1">
    <source>
        <dbReference type="SAM" id="MobiDB-lite"/>
    </source>
</evidence>
<evidence type="ECO:0000313" key="2">
    <source>
        <dbReference type="EMBL" id="TJZ66729.1"/>
    </source>
</evidence>
<protein>
    <recommendedName>
        <fullName evidence="4">Protein mobC</fullName>
    </recommendedName>
</protein>
<feature type="compositionally biased region" description="Polar residues" evidence="1">
    <location>
        <begin position="132"/>
        <end position="141"/>
    </location>
</feature>
<accession>A0A4U0PG40</accession>
<evidence type="ECO:0008006" key="4">
    <source>
        <dbReference type="Google" id="ProtNLM"/>
    </source>
</evidence>
<feature type="compositionally biased region" description="Basic residues" evidence="1">
    <location>
        <begin position="83"/>
        <end position="94"/>
    </location>
</feature>
<feature type="compositionally biased region" description="Low complexity" evidence="1">
    <location>
        <begin position="95"/>
        <end position="120"/>
    </location>
</feature>
<organism evidence="2 3">
    <name type="scientific">Chitiniphilus eburneus</name>
    <dbReference type="NCBI Taxonomy" id="2571148"/>
    <lineage>
        <taxon>Bacteria</taxon>
        <taxon>Pseudomonadati</taxon>
        <taxon>Pseudomonadota</taxon>
        <taxon>Betaproteobacteria</taxon>
        <taxon>Neisseriales</taxon>
        <taxon>Chitinibacteraceae</taxon>
        <taxon>Chitiniphilus</taxon>
    </lineage>
</organism>
<dbReference type="OrthoDB" id="9153068at2"/>
<dbReference type="EMBL" id="SUMF01000030">
    <property type="protein sequence ID" value="TJZ66729.1"/>
    <property type="molecule type" value="Genomic_DNA"/>
</dbReference>
<gene>
    <name evidence="2" type="ORF">FAZ21_17055</name>
</gene>
<dbReference type="AlphaFoldDB" id="A0A4U0PG40"/>